<dbReference type="Gramene" id="KQK09870">
    <property type="protein sequence ID" value="KQK09870"/>
    <property type="gene ID" value="BRADI_2g51023v3"/>
</dbReference>
<evidence type="ECO:0000313" key="2">
    <source>
        <dbReference type="EnsemblPlants" id="KQK09870"/>
    </source>
</evidence>
<sequence>MRAEQPCRQLGTPWNLASVSATAARSGGILASFVQVLRRAEDKRESFDRQLPGAEPACCPLSSSFSFLFSGFANTSNIDNRSRSGVVGIPRSTCWVWLACVDCGACGRNLIRDGMR</sequence>
<name>A0A0Q3N093_BRADI</name>
<reference evidence="1" key="2">
    <citation type="submission" date="2017-06" db="EMBL/GenBank/DDBJ databases">
        <title>WGS assembly of Brachypodium distachyon.</title>
        <authorList>
            <consortium name="The International Brachypodium Initiative"/>
            <person name="Lucas S."/>
            <person name="Harmon-Smith M."/>
            <person name="Lail K."/>
            <person name="Tice H."/>
            <person name="Grimwood J."/>
            <person name="Bruce D."/>
            <person name="Barry K."/>
            <person name="Shu S."/>
            <person name="Lindquist E."/>
            <person name="Wang M."/>
            <person name="Pitluck S."/>
            <person name="Vogel J.P."/>
            <person name="Garvin D.F."/>
            <person name="Mockler T.C."/>
            <person name="Schmutz J."/>
            <person name="Rokhsar D."/>
            <person name="Bevan M.W."/>
        </authorList>
    </citation>
    <scope>NUCLEOTIDE SEQUENCE</scope>
    <source>
        <strain evidence="1">Bd21</strain>
    </source>
</reference>
<evidence type="ECO:0000313" key="1">
    <source>
        <dbReference type="EMBL" id="KQK09870.2"/>
    </source>
</evidence>
<accession>A0A0Q3N093</accession>
<keyword evidence="3" id="KW-1185">Reference proteome</keyword>
<protein>
    <submittedName>
        <fullName evidence="1 2">Uncharacterized protein</fullName>
    </submittedName>
</protein>
<dbReference type="AlphaFoldDB" id="A0A0Q3N093"/>
<dbReference type="Proteomes" id="UP000008810">
    <property type="component" value="Chromosome 2"/>
</dbReference>
<gene>
    <name evidence="1" type="ORF">BRADI_2g51023v3</name>
</gene>
<organism evidence="1">
    <name type="scientific">Brachypodium distachyon</name>
    <name type="common">Purple false brome</name>
    <name type="synonym">Trachynia distachya</name>
    <dbReference type="NCBI Taxonomy" id="15368"/>
    <lineage>
        <taxon>Eukaryota</taxon>
        <taxon>Viridiplantae</taxon>
        <taxon>Streptophyta</taxon>
        <taxon>Embryophyta</taxon>
        <taxon>Tracheophyta</taxon>
        <taxon>Spermatophyta</taxon>
        <taxon>Magnoliopsida</taxon>
        <taxon>Liliopsida</taxon>
        <taxon>Poales</taxon>
        <taxon>Poaceae</taxon>
        <taxon>BOP clade</taxon>
        <taxon>Pooideae</taxon>
        <taxon>Stipodae</taxon>
        <taxon>Brachypodieae</taxon>
        <taxon>Brachypodium</taxon>
    </lineage>
</organism>
<dbReference type="EnsemblPlants" id="KQK09870">
    <property type="protein sequence ID" value="KQK09870"/>
    <property type="gene ID" value="BRADI_2g51023v3"/>
</dbReference>
<reference evidence="2" key="3">
    <citation type="submission" date="2018-08" db="UniProtKB">
        <authorList>
            <consortium name="EnsemblPlants"/>
        </authorList>
    </citation>
    <scope>IDENTIFICATION</scope>
    <source>
        <strain evidence="2">cv. Bd21</strain>
    </source>
</reference>
<proteinExistence type="predicted"/>
<dbReference type="EMBL" id="CM000881">
    <property type="protein sequence ID" value="KQK09870.2"/>
    <property type="molecule type" value="Genomic_DNA"/>
</dbReference>
<evidence type="ECO:0000313" key="3">
    <source>
        <dbReference type="Proteomes" id="UP000008810"/>
    </source>
</evidence>
<dbReference type="InParanoid" id="A0A0Q3N093"/>
<reference evidence="1 2" key="1">
    <citation type="journal article" date="2010" name="Nature">
        <title>Genome sequencing and analysis of the model grass Brachypodium distachyon.</title>
        <authorList>
            <consortium name="International Brachypodium Initiative"/>
        </authorList>
    </citation>
    <scope>NUCLEOTIDE SEQUENCE [LARGE SCALE GENOMIC DNA]</scope>
    <source>
        <strain evidence="1 2">Bd21</strain>
    </source>
</reference>